<dbReference type="Proteomes" id="UP000178797">
    <property type="component" value="Unassembled WGS sequence"/>
</dbReference>
<dbReference type="AlphaFoldDB" id="A0A1F7RQ49"/>
<dbReference type="SUPFAM" id="SSF52540">
    <property type="entry name" value="P-loop containing nucleoside triphosphate hydrolases"/>
    <property type="match status" value="1"/>
</dbReference>
<evidence type="ECO:0000256" key="1">
    <source>
        <dbReference type="SAM" id="Phobius"/>
    </source>
</evidence>
<reference evidence="2 3" key="1">
    <citation type="journal article" date="2016" name="Nat. Commun.">
        <title>Thousands of microbial genomes shed light on interconnected biogeochemical processes in an aquifer system.</title>
        <authorList>
            <person name="Anantharaman K."/>
            <person name="Brown C.T."/>
            <person name="Hug L.A."/>
            <person name="Sharon I."/>
            <person name="Castelle C.J."/>
            <person name="Probst A.J."/>
            <person name="Thomas B.C."/>
            <person name="Singh A."/>
            <person name="Wilkins M.J."/>
            <person name="Karaoz U."/>
            <person name="Brodie E.L."/>
            <person name="Williams K.H."/>
            <person name="Hubbard S.S."/>
            <person name="Banfield J.F."/>
        </authorList>
    </citation>
    <scope>NUCLEOTIDE SEQUENCE [LARGE SCALE GENOMIC DNA]</scope>
</reference>
<accession>A0A1F7RQ49</accession>
<comment type="caution">
    <text evidence="2">The sequence shown here is derived from an EMBL/GenBank/DDBJ whole genome shotgun (WGS) entry which is preliminary data.</text>
</comment>
<evidence type="ECO:0000313" key="3">
    <source>
        <dbReference type="Proteomes" id="UP000178797"/>
    </source>
</evidence>
<keyword evidence="1" id="KW-1133">Transmembrane helix</keyword>
<keyword evidence="1" id="KW-0472">Membrane</keyword>
<protein>
    <recommendedName>
        <fullName evidence="4">Sulfotransferase domain-containing protein</fullName>
    </recommendedName>
</protein>
<proteinExistence type="predicted"/>
<evidence type="ECO:0008006" key="4">
    <source>
        <dbReference type="Google" id="ProtNLM"/>
    </source>
</evidence>
<keyword evidence="1" id="KW-0812">Transmembrane</keyword>
<dbReference type="Pfam" id="PF13469">
    <property type="entry name" value="Sulfotransfer_3"/>
    <property type="match status" value="1"/>
</dbReference>
<gene>
    <name evidence="2" type="ORF">A2W05_08045</name>
</gene>
<dbReference type="InterPro" id="IPR027417">
    <property type="entry name" value="P-loop_NTPase"/>
</dbReference>
<evidence type="ECO:0000313" key="2">
    <source>
        <dbReference type="EMBL" id="OGL43653.1"/>
    </source>
</evidence>
<dbReference type="EMBL" id="MGDE01000216">
    <property type="protein sequence ID" value="OGL43653.1"/>
    <property type="molecule type" value="Genomic_DNA"/>
</dbReference>
<dbReference type="Gene3D" id="3.40.50.300">
    <property type="entry name" value="P-loop containing nucleotide triphosphate hydrolases"/>
    <property type="match status" value="1"/>
</dbReference>
<organism evidence="2 3">
    <name type="scientific">Candidatus Schekmanbacteria bacterium RBG_16_38_10</name>
    <dbReference type="NCBI Taxonomy" id="1817879"/>
    <lineage>
        <taxon>Bacteria</taxon>
        <taxon>Candidatus Schekmaniibacteriota</taxon>
    </lineage>
</organism>
<name>A0A1F7RQ49_9BACT</name>
<feature type="transmembrane region" description="Helical" evidence="1">
    <location>
        <begin position="284"/>
        <end position="304"/>
    </location>
</feature>
<sequence length="320" mass="37891">MMAHILGNHPKVYTLIHEIHFFDELIDIKNLNKDIPEREAIRIYAHLLSIINEGYLSKKNIKHYIPEAKQRSKGINKQTPANLYSDFLFYSTEKNKKKISCEQTPRYLFYLEQIFEISPDAKIVNMVRDPRDILLSQKNKWKLRFLGHRHIPLSESLRAWANYHPLLVSKLWNVAIKEAERFKRDNRVLTIRFEDLIDAPELTVKKVCDFAGIDYRIEMLEVPRVGSSFDRFDPEWRGIDSSKKQRWKKGELNNAEIYICQCLNREKLLRYGYEIESVSPNPLVLAWSFIILPFKIALAFLLNLKRFMNLKKVILKKLKS</sequence>